<dbReference type="CDD" id="cd01347">
    <property type="entry name" value="ligand_gated_channel"/>
    <property type="match status" value="1"/>
</dbReference>
<accession>A0A069QI46</accession>
<dbReference type="InterPro" id="IPR010949">
    <property type="entry name" value="TonB_Hb/transfer/lactofer_rcpt"/>
</dbReference>
<dbReference type="InterPro" id="IPR037066">
    <property type="entry name" value="Plug_dom_sf"/>
</dbReference>
<feature type="domain" description="TonB-dependent receptor plug" evidence="14">
    <location>
        <begin position="79"/>
        <end position="183"/>
    </location>
</feature>
<evidence type="ECO:0000256" key="4">
    <source>
        <dbReference type="ARBA" id="ARBA00022692"/>
    </source>
</evidence>
<dbReference type="Proteomes" id="UP000027442">
    <property type="component" value="Unassembled WGS sequence"/>
</dbReference>
<dbReference type="InterPro" id="IPR012910">
    <property type="entry name" value="Plug_dom"/>
</dbReference>
<dbReference type="Pfam" id="PF07715">
    <property type="entry name" value="Plug"/>
    <property type="match status" value="1"/>
</dbReference>
<dbReference type="Gene3D" id="2.170.130.10">
    <property type="entry name" value="TonB-dependent receptor, plug domain"/>
    <property type="match status" value="1"/>
</dbReference>
<keyword evidence="3 10" id="KW-1134">Transmembrane beta strand</keyword>
<evidence type="ECO:0000256" key="3">
    <source>
        <dbReference type="ARBA" id="ARBA00022452"/>
    </source>
</evidence>
<comment type="caution">
    <text evidence="15">The sequence shown here is derived from an EMBL/GenBank/DDBJ whole genome shotgun (WGS) entry which is preliminary data.</text>
</comment>
<keyword evidence="16" id="KW-1185">Reference proteome</keyword>
<evidence type="ECO:0000256" key="11">
    <source>
        <dbReference type="RuleBase" id="RU003357"/>
    </source>
</evidence>
<proteinExistence type="inferred from homology"/>
<reference evidence="15 16" key="1">
    <citation type="submission" date="2013-08" db="EMBL/GenBank/DDBJ databases">
        <authorList>
            <person name="Weinstock G."/>
            <person name="Sodergren E."/>
            <person name="Wylie T."/>
            <person name="Fulton L."/>
            <person name="Fulton R."/>
            <person name="Fronick C."/>
            <person name="O'Laughlin M."/>
            <person name="Godfrey J."/>
            <person name="Miner T."/>
            <person name="Herter B."/>
            <person name="Appelbaum E."/>
            <person name="Cordes M."/>
            <person name="Lek S."/>
            <person name="Wollam A."/>
            <person name="Pepin K.H."/>
            <person name="Palsikar V.B."/>
            <person name="Mitreva M."/>
            <person name="Wilson R.K."/>
        </authorList>
    </citation>
    <scope>NUCLEOTIDE SEQUENCE [LARGE SCALE GENOMIC DNA]</scope>
    <source>
        <strain evidence="15 16">ATCC 15930</strain>
    </source>
</reference>
<dbReference type="Gene3D" id="2.40.170.20">
    <property type="entry name" value="TonB-dependent receptor, beta-barrel domain"/>
    <property type="match status" value="1"/>
</dbReference>
<dbReference type="AlphaFoldDB" id="A0A069QI46"/>
<dbReference type="InterPro" id="IPR039426">
    <property type="entry name" value="TonB-dep_rcpt-like"/>
</dbReference>
<dbReference type="InterPro" id="IPR036942">
    <property type="entry name" value="Beta-barrel_TonB_sf"/>
</dbReference>
<sequence>MKRHSHTTADALSGQTIRAALAHRELGLWVVLPLLFACFMPATICAQAVVNDTTRAHNIKEVVVKANRGARAVGMIKQTAEQLKVEMPADMTDLVRYMPSVGVSISGSRGGMRGFAMRGVEANRVAISVDGILQPDIQDNVVFSSYGLSNASRIDFDPYLASSVEIQRGANSFVSGNGALGGTVNYNTKNARDLITKGQWGGFAHAGYNGKDNLRTFIGGAAALWKQWEALLMVTRRDGNELRNFAHGARTRNITSTQTDPTSFAQHAWLAKLAYAPNEHHRIDAAFYAMNRKADAEVWTLEPIDAFTAEGKPYYYSHDQSLTRQASAGYRFTSDEALVKKFAVRLHYQVSYLDATTWTDYYRPNFDKHNGNMTLLHEGKRDKYRAQEIGDALLRLSADTRKLPLGALGQHSLNLTATTLLRNYNSRNVDVENPVAANNVDGYTVRHGKVYLLGENMGTTAEAYAFVNPIKRFNLALSLLDEATLSPVLNLKLGVRYDFFRTTDDADTQARNTGYIAYLLQNVQGANMDFSPIRNTQGGFSALAVLAYTPKPWINLAYKFSTGYRVPNIEEQYFQFYSTWPSFLVMANRDLKPEKSINHELEITGKTNALGYMFSAYYNHYSDFIELRQGLLTVSQPLMPQEKRLAYVTNVNRDRAHLVGFDAALQLYPDAWWPVLRGISLSSAWSYAQGESSSGMSMLSVQPLAGNLGLAYTSANKRWEVNAKMNFHFAKPISQTTFWDRDASGRDIIRRFPAAFLENAYTFDLYAYYKIGGHITLRAGVYNLFDTQYHRWDDLRQLTNPALLGNINLFFKDGRKSLARFTQPRRYLSAAIEINI</sequence>
<dbReference type="NCBIfam" id="TIGR01786">
    <property type="entry name" value="TonB-hemlactrns"/>
    <property type="match status" value="1"/>
</dbReference>
<dbReference type="RefSeq" id="WP_018966755.1">
    <property type="nucleotide sequence ID" value="NZ_KB899211.1"/>
</dbReference>
<dbReference type="eggNOG" id="COG4771">
    <property type="taxonomic scope" value="Bacteria"/>
</dbReference>
<dbReference type="GO" id="GO:0044718">
    <property type="term" value="P:siderophore transmembrane transport"/>
    <property type="evidence" value="ECO:0007669"/>
    <property type="project" value="TreeGrafter"/>
</dbReference>
<keyword evidence="6 11" id="KW-0798">TonB box</keyword>
<evidence type="ECO:0000256" key="1">
    <source>
        <dbReference type="ARBA" id="ARBA00004571"/>
    </source>
</evidence>
<dbReference type="EMBL" id="JNGW01000097">
    <property type="protein sequence ID" value="KDR51674.1"/>
    <property type="molecule type" value="Genomic_DNA"/>
</dbReference>
<feature type="transmembrane region" description="Helical" evidence="12">
    <location>
        <begin position="26"/>
        <end position="50"/>
    </location>
</feature>
<evidence type="ECO:0000256" key="2">
    <source>
        <dbReference type="ARBA" id="ARBA00022448"/>
    </source>
</evidence>
<dbReference type="HOGENOM" id="CLU_008287_19_0_10"/>
<evidence type="ECO:0000256" key="10">
    <source>
        <dbReference type="PROSITE-ProRule" id="PRU01360"/>
    </source>
</evidence>
<dbReference type="GO" id="GO:0015344">
    <property type="term" value="F:siderophore uptake transmembrane transporter activity"/>
    <property type="evidence" value="ECO:0007669"/>
    <property type="project" value="TreeGrafter"/>
</dbReference>
<evidence type="ECO:0000256" key="6">
    <source>
        <dbReference type="ARBA" id="ARBA00023077"/>
    </source>
</evidence>
<evidence type="ECO:0000313" key="15">
    <source>
        <dbReference type="EMBL" id="KDR51674.1"/>
    </source>
</evidence>
<gene>
    <name evidence="15" type="ORF">HMPREF1991_02284</name>
</gene>
<keyword evidence="4 10" id="KW-0812">Transmembrane</keyword>
<feature type="domain" description="TonB-dependent receptor-like beta-barrel" evidence="13">
    <location>
        <begin position="314"/>
        <end position="784"/>
    </location>
</feature>
<evidence type="ECO:0000256" key="7">
    <source>
        <dbReference type="ARBA" id="ARBA00023136"/>
    </source>
</evidence>
<dbReference type="PANTHER" id="PTHR30069:SF29">
    <property type="entry name" value="HEMOGLOBIN AND HEMOGLOBIN-HAPTOGLOBIN-BINDING PROTEIN 1-RELATED"/>
    <property type="match status" value="1"/>
</dbReference>
<evidence type="ECO:0000313" key="16">
    <source>
        <dbReference type="Proteomes" id="UP000027442"/>
    </source>
</evidence>
<evidence type="ECO:0000259" key="14">
    <source>
        <dbReference type="Pfam" id="PF07715"/>
    </source>
</evidence>
<protein>
    <submittedName>
        <fullName evidence="15">TonB-dependent hemoglobin/transferrin/lactoferrin receptor family protein</fullName>
    </submittedName>
</protein>
<keyword evidence="5" id="KW-0732">Signal</keyword>
<keyword evidence="7 10" id="KW-0472">Membrane</keyword>
<dbReference type="SUPFAM" id="SSF56935">
    <property type="entry name" value="Porins"/>
    <property type="match status" value="1"/>
</dbReference>
<dbReference type="PATRIC" id="fig|1122985.7.peg.2365"/>
<evidence type="ECO:0000259" key="13">
    <source>
        <dbReference type="Pfam" id="PF00593"/>
    </source>
</evidence>
<dbReference type="GO" id="GO:0009279">
    <property type="term" value="C:cell outer membrane"/>
    <property type="evidence" value="ECO:0007669"/>
    <property type="project" value="UniProtKB-SubCell"/>
</dbReference>
<organism evidence="15 16">
    <name type="scientific">Hoylesella loescheii DSM 19665 = JCM 12249 = ATCC 15930</name>
    <dbReference type="NCBI Taxonomy" id="1122985"/>
    <lineage>
        <taxon>Bacteria</taxon>
        <taxon>Pseudomonadati</taxon>
        <taxon>Bacteroidota</taxon>
        <taxon>Bacteroidia</taxon>
        <taxon>Bacteroidales</taxon>
        <taxon>Prevotellaceae</taxon>
        <taxon>Hoylesella</taxon>
    </lineage>
</organism>
<comment type="subcellular location">
    <subcellularLocation>
        <location evidence="1 10">Cell outer membrane</location>
        <topology evidence="1 10">Multi-pass membrane protein</topology>
    </subcellularLocation>
</comment>
<evidence type="ECO:0000256" key="12">
    <source>
        <dbReference type="SAM" id="Phobius"/>
    </source>
</evidence>
<keyword evidence="9 10" id="KW-0998">Cell outer membrane</keyword>
<comment type="similarity">
    <text evidence="10 11">Belongs to the TonB-dependent receptor family.</text>
</comment>
<keyword evidence="12" id="KW-1133">Transmembrane helix</keyword>
<dbReference type="PROSITE" id="PS52016">
    <property type="entry name" value="TONB_DEPENDENT_REC_3"/>
    <property type="match status" value="1"/>
</dbReference>
<keyword evidence="2 10" id="KW-0813">Transport</keyword>
<keyword evidence="8 15" id="KW-0675">Receptor</keyword>
<dbReference type="InterPro" id="IPR000531">
    <property type="entry name" value="Beta-barrel_TonB"/>
</dbReference>
<evidence type="ECO:0000256" key="8">
    <source>
        <dbReference type="ARBA" id="ARBA00023170"/>
    </source>
</evidence>
<evidence type="ECO:0000256" key="5">
    <source>
        <dbReference type="ARBA" id="ARBA00022729"/>
    </source>
</evidence>
<name>A0A069QI46_HOYLO</name>
<evidence type="ECO:0000256" key="9">
    <source>
        <dbReference type="ARBA" id="ARBA00023237"/>
    </source>
</evidence>
<dbReference type="Pfam" id="PF00593">
    <property type="entry name" value="TonB_dep_Rec_b-barrel"/>
    <property type="match status" value="1"/>
</dbReference>
<dbReference type="PANTHER" id="PTHR30069">
    <property type="entry name" value="TONB-DEPENDENT OUTER MEMBRANE RECEPTOR"/>
    <property type="match status" value="1"/>
</dbReference>